<accession>A0A498JZ05</accession>
<evidence type="ECO:0000313" key="1">
    <source>
        <dbReference type="EMBL" id="RXI00218.1"/>
    </source>
</evidence>
<dbReference type="Proteomes" id="UP000290289">
    <property type="component" value="Chromosome 5"/>
</dbReference>
<comment type="caution">
    <text evidence="1">The sequence shown here is derived from an EMBL/GenBank/DDBJ whole genome shotgun (WGS) entry which is preliminary data.</text>
</comment>
<dbReference type="AlphaFoldDB" id="A0A498JZ05"/>
<dbReference type="EMBL" id="RDQH01000331">
    <property type="protein sequence ID" value="RXI00218.1"/>
    <property type="molecule type" value="Genomic_DNA"/>
</dbReference>
<keyword evidence="2" id="KW-1185">Reference proteome</keyword>
<reference evidence="1 2" key="1">
    <citation type="submission" date="2018-10" db="EMBL/GenBank/DDBJ databases">
        <title>A high-quality apple genome assembly.</title>
        <authorList>
            <person name="Hu J."/>
        </authorList>
    </citation>
    <scope>NUCLEOTIDE SEQUENCE [LARGE SCALE GENOMIC DNA]</scope>
    <source>
        <strain evidence="2">cv. HFTH1</strain>
        <tissue evidence="1">Young leaf</tissue>
    </source>
</reference>
<proteinExistence type="predicted"/>
<protein>
    <submittedName>
        <fullName evidence="1">Uncharacterized protein</fullName>
    </submittedName>
</protein>
<gene>
    <name evidence="1" type="ORF">DVH24_037766</name>
</gene>
<sequence>MNLKSVSQIFRIELRSDMFYISTDRHDTLMCCARELLGELQVLQREIAELWWPRAIQRCSDRIHKSMTHPRVFHLSNCIFKAFELCKWLRHSHVTASMPSFGTGCVIHYHEVRVVGPMICDTWVCSSWWTVLT</sequence>
<evidence type="ECO:0000313" key="2">
    <source>
        <dbReference type="Proteomes" id="UP000290289"/>
    </source>
</evidence>
<name>A0A498JZ05_MALDO</name>
<organism evidence="1 2">
    <name type="scientific">Malus domestica</name>
    <name type="common">Apple</name>
    <name type="synonym">Pyrus malus</name>
    <dbReference type="NCBI Taxonomy" id="3750"/>
    <lineage>
        <taxon>Eukaryota</taxon>
        <taxon>Viridiplantae</taxon>
        <taxon>Streptophyta</taxon>
        <taxon>Embryophyta</taxon>
        <taxon>Tracheophyta</taxon>
        <taxon>Spermatophyta</taxon>
        <taxon>Magnoliopsida</taxon>
        <taxon>eudicotyledons</taxon>
        <taxon>Gunneridae</taxon>
        <taxon>Pentapetalae</taxon>
        <taxon>rosids</taxon>
        <taxon>fabids</taxon>
        <taxon>Rosales</taxon>
        <taxon>Rosaceae</taxon>
        <taxon>Amygdaloideae</taxon>
        <taxon>Maleae</taxon>
        <taxon>Malus</taxon>
    </lineage>
</organism>